<accession>A0ABQ2VKN8</accession>
<evidence type="ECO:0000313" key="3">
    <source>
        <dbReference type="Proteomes" id="UP000654471"/>
    </source>
</evidence>
<reference evidence="3" key="1">
    <citation type="journal article" date="2019" name="Int. J. Syst. Evol. Microbiol.">
        <title>The Global Catalogue of Microorganisms (GCM) 10K type strain sequencing project: providing services to taxonomists for standard genome sequencing and annotation.</title>
        <authorList>
            <consortium name="The Broad Institute Genomics Platform"/>
            <consortium name="The Broad Institute Genome Sequencing Center for Infectious Disease"/>
            <person name="Wu L."/>
            <person name="Ma J."/>
        </authorList>
    </citation>
    <scope>NUCLEOTIDE SEQUENCE [LARGE SCALE GENOMIC DNA]</scope>
    <source>
        <strain evidence="3">JCM 3399</strain>
    </source>
</reference>
<dbReference type="EMBL" id="BMRP01000035">
    <property type="protein sequence ID" value="GGU89915.1"/>
    <property type="molecule type" value="Genomic_DNA"/>
</dbReference>
<evidence type="ECO:0008006" key="4">
    <source>
        <dbReference type="Google" id="ProtNLM"/>
    </source>
</evidence>
<name>A0ABQ2VKN8_9ACTN</name>
<feature type="region of interest" description="Disordered" evidence="1">
    <location>
        <begin position="167"/>
        <end position="187"/>
    </location>
</feature>
<evidence type="ECO:0000313" key="2">
    <source>
        <dbReference type="EMBL" id="GGU89915.1"/>
    </source>
</evidence>
<proteinExistence type="predicted"/>
<dbReference type="Proteomes" id="UP000654471">
    <property type="component" value="Unassembled WGS sequence"/>
</dbReference>
<organism evidence="2 3">
    <name type="scientific">Streptomyces albospinus</name>
    <dbReference type="NCBI Taxonomy" id="285515"/>
    <lineage>
        <taxon>Bacteria</taxon>
        <taxon>Bacillati</taxon>
        <taxon>Actinomycetota</taxon>
        <taxon>Actinomycetes</taxon>
        <taxon>Kitasatosporales</taxon>
        <taxon>Streptomycetaceae</taxon>
        <taxon>Streptomyces</taxon>
    </lineage>
</organism>
<sequence length="187" mass="20098">MRGPFQSGMVQVAFVLDKIVGLMTESSAIATVPGRGAQKSPHMTEAPAGFLLDLSRERSRKVTPGSTWPPMMSQVSGKDATVRASLVGEEFTSKIHLSAGGRCRPLSFVVTAGQQADCTRFKLVLDKIRVLQLGRSGPCKRPDSLAADRTYSIGPCRDYPWRRGIRHTIPDTTGSNGRAIGSSTLAP</sequence>
<evidence type="ECO:0000256" key="1">
    <source>
        <dbReference type="SAM" id="MobiDB-lite"/>
    </source>
</evidence>
<keyword evidence="3" id="KW-1185">Reference proteome</keyword>
<gene>
    <name evidence="2" type="ORF">GCM10010211_65580</name>
</gene>
<feature type="compositionally biased region" description="Polar residues" evidence="1">
    <location>
        <begin position="170"/>
        <end position="187"/>
    </location>
</feature>
<comment type="caution">
    <text evidence="2">The sequence shown here is derived from an EMBL/GenBank/DDBJ whole genome shotgun (WGS) entry which is preliminary data.</text>
</comment>
<protein>
    <recommendedName>
        <fullName evidence="4">Transposase</fullName>
    </recommendedName>
</protein>